<dbReference type="InterPro" id="IPR032795">
    <property type="entry name" value="DUF3741-assoc"/>
</dbReference>
<reference evidence="3 4" key="1">
    <citation type="submission" date="2024-01" db="EMBL/GenBank/DDBJ databases">
        <title>The genomes of 5 underutilized Papilionoideae crops provide insights into root nodulation and disease resistance.</title>
        <authorList>
            <person name="Yuan L."/>
        </authorList>
    </citation>
    <scope>NUCLEOTIDE SEQUENCE [LARGE SCALE GENOMIC DNA]</scope>
    <source>
        <strain evidence="3">LY-2023</strain>
        <tissue evidence="3">Leaf</tissue>
    </source>
</reference>
<evidence type="ECO:0000259" key="2">
    <source>
        <dbReference type="Pfam" id="PF14383"/>
    </source>
</evidence>
<dbReference type="AlphaFoldDB" id="A0AAN9J991"/>
<dbReference type="PANTHER" id="PTHR35499">
    <property type="entry name" value="OS05G0128300 PROTEIN"/>
    <property type="match status" value="1"/>
</dbReference>
<dbReference type="EMBL" id="JAYKXN010000004">
    <property type="protein sequence ID" value="KAK7294705.1"/>
    <property type="molecule type" value="Genomic_DNA"/>
</dbReference>
<feature type="compositionally biased region" description="Basic and acidic residues" evidence="1">
    <location>
        <begin position="174"/>
        <end position="191"/>
    </location>
</feature>
<keyword evidence="4" id="KW-1185">Reference proteome</keyword>
<feature type="domain" description="DUF3741" evidence="2">
    <location>
        <begin position="62"/>
        <end position="79"/>
    </location>
</feature>
<feature type="region of interest" description="Disordered" evidence="1">
    <location>
        <begin position="162"/>
        <end position="201"/>
    </location>
</feature>
<feature type="compositionally biased region" description="Basic and acidic residues" evidence="1">
    <location>
        <begin position="271"/>
        <end position="280"/>
    </location>
</feature>
<evidence type="ECO:0000313" key="3">
    <source>
        <dbReference type="EMBL" id="KAK7294705.1"/>
    </source>
</evidence>
<proteinExistence type="predicted"/>
<evidence type="ECO:0000256" key="1">
    <source>
        <dbReference type="SAM" id="MobiDB-lite"/>
    </source>
</evidence>
<dbReference type="Proteomes" id="UP001359559">
    <property type="component" value="Unassembled WGS sequence"/>
</dbReference>
<organism evidence="3 4">
    <name type="scientific">Clitoria ternatea</name>
    <name type="common">Butterfly pea</name>
    <dbReference type="NCBI Taxonomy" id="43366"/>
    <lineage>
        <taxon>Eukaryota</taxon>
        <taxon>Viridiplantae</taxon>
        <taxon>Streptophyta</taxon>
        <taxon>Embryophyta</taxon>
        <taxon>Tracheophyta</taxon>
        <taxon>Spermatophyta</taxon>
        <taxon>Magnoliopsida</taxon>
        <taxon>eudicotyledons</taxon>
        <taxon>Gunneridae</taxon>
        <taxon>Pentapetalae</taxon>
        <taxon>rosids</taxon>
        <taxon>fabids</taxon>
        <taxon>Fabales</taxon>
        <taxon>Fabaceae</taxon>
        <taxon>Papilionoideae</taxon>
        <taxon>50 kb inversion clade</taxon>
        <taxon>NPAAA clade</taxon>
        <taxon>indigoferoid/millettioid clade</taxon>
        <taxon>Phaseoleae</taxon>
        <taxon>Clitoria</taxon>
    </lineage>
</organism>
<protein>
    <recommendedName>
        <fullName evidence="2">DUF3741 domain-containing protein</fullName>
    </recommendedName>
</protein>
<dbReference type="Pfam" id="PF14383">
    <property type="entry name" value="VARLMGL"/>
    <property type="match status" value="1"/>
</dbReference>
<accession>A0AAN9J991</accession>
<comment type="caution">
    <text evidence="3">The sequence shown here is derived from an EMBL/GenBank/DDBJ whole genome shotgun (WGS) entry which is preliminary data.</text>
</comment>
<dbReference type="PANTHER" id="PTHR35499:SF4">
    <property type="entry name" value="ALC-INTERACTING PROTEIN 1"/>
    <property type="match status" value="1"/>
</dbReference>
<name>A0AAN9J991_CLITE</name>
<sequence>MAKPENAKPGCFSEFFHLLFCAAGNANTPPMHPSKSNHIAKPYATESVHCANKDSMTNISKPGVVARLMGLDSLPNTNFEQKRNTNTPDSVSRSRSVNFVDYLLKFDANQTNQVKTSASFREFSTLFQQKKHDLLLYLDSGSSSDHQDHKVGSFLRIQEVGLGESRQRKKQGSKNKEIVRETKNVSNDRNHGKSKRISKFKDEPRVVLVKHSSKVGNQNEARVLASVSACSKNFGGSRKVGGGSRSRSSSTLPNKLKKVSSEPKHTRKTRKQESPKKIETECSSENLSPISVLDDNDYSFLFGPDFLDFTCLSMSKTKLESSEQQFLVDCSVEDRASKNNKGYSCADINREKEYISEVMLKLRKLTENDLRESDRKLKGMCDTETLEEICLAYEHTIFDILLHELVSELVELSY</sequence>
<feature type="region of interest" description="Disordered" evidence="1">
    <location>
        <begin position="235"/>
        <end position="282"/>
    </location>
</feature>
<gene>
    <name evidence="3" type="ORF">RJT34_17598</name>
</gene>
<evidence type="ECO:0000313" key="4">
    <source>
        <dbReference type="Proteomes" id="UP001359559"/>
    </source>
</evidence>